<dbReference type="InterPro" id="IPR054548">
    <property type="entry name" value="SCP160-like_KH"/>
</dbReference>
<dbReference type="PANTHER" id="PTHR10627">
    <property type="entry name" value="SCP160"/>
    <property type="match status" value="1"/>
</dbReference>
<dbReference type="OMA" id="DHAGQQV"/>
<keyword evidence="1" id="KW-0677">Repeat</keyword>
<feature type="compositionally biased region" description="Polar residues" evidence="2">
    <location>
        <begin position="1"/>
        <end position="12"/>
    </location>
</feature>
<dbReference type="AlphaFoldDB" id="A0A2J8D9V1"/>
<dbReference type="Pfam" id="PF22952">
    <property type="entry name" value="KH_11"/>
    <property type="match status" value="1"/>
</dbReference>
<dbReference type="PANTHER" id="PTHR10627:SF31">
    <property type="entry name" value="DODECA-SATELLITE-BINDING PROTEIN 1, ISOFORM A"/>
    <property type="match status" value="1"/>
</dbReference>
<feature type="compositionally biased region" description="Basic and acidic residues" evidence="2">
    <location>
        <begin position="40"/>
        <end position="52"/>
    </location>
</feature>
<sequence length="1269" mass="137693">MASSSSDINTGELSAAQKLMNQHADVPHHVEIEEVPDEDLPLKAAEKPKETQRPNQRLDTQSHDLFPELGAGKGKGSANVAPIWGAKNTNGRSASPANGISRTSTPGSGTGTPRGGAPLLNIPGRNVENLVLEPQYILPRGQLRRPIPDIIKDINRKSRANITMSTSSNGRLKFEATGQQDVAQQALKDLVQQIGTTQTIKVPIPQSARAHIIGRQGSTIKALQQKSGARIQMPKQDENVPQDDDDDDAVIDVIVEGNAVSAAAARNEILKIVGDRGASATTKLRDIPAQFYPFIAGPNNSLLAPFETDGVQIRVPPYQAWASEPLPAVPNPGQRPTFVPASRDNHISLAGDRASVQAARSAIDRRVQELHDQLLMQQVSIQPGRHQFIIGPRGVTADQFLSETGCAIFLPDDGDNDTITVIGPPQHIDNGMEHAMDLAMNMQSSSLDISRFHKNAPGGGAQHARNVTRFLRHRGLLAQLEEAHNFHANTPRASDGGALPWELYARDGKNALKAQSSISSLVNAFPPSRLSAIPVDPFFHAYLRKDVTPRMTQSHGVHVILPGAEDSDGPVLLVFEGPSATESKPEIKPGAPSADEIKAFQQGIEEASKHILDIINKQENITAASVDVPHKFHERLRRFIKKEQAQRAADQIPVRVSSTGTTVTVRGPASAVTSFETKIKEFVEQEKQDDKERGFTMDFDFPQKFANHLIGKGGSNINELRERFDVEIQVNEGKVELKGPKAKAEAAKAHILSQGKAWADEATHIIKVDPKFHKDLIGSQGSVINRLQTKYKVVINFPKPAKAPKEDAANADAASDAGKPKRHQEPDEVVIRGPRKGADEARDEILSYLQWLKDNSFTATVTVQQKQVPSLIGQGGAALDELRQSTGAKIDVPGERNSETAEIQIRGPKAAVAAAKKAIEEKRAIFEDTVVKTLEVDKKFHRDLIGPGGSILRDIVVKAGGSDDRRELARTIQFPKQDAEANTVKVEGRTDVVDKICARILEIVSEKENQVTEILEVPTDKHRTLIGRGGETKRQLETQLSVSIDVPRQGDGKTGVKLTGSSENVAKAKEHIASLVKEQEGEALQVPRSLHHAVSNNGQIFRQLRSNHQVTVSHDGQSVPAKSSATRANGGALPLITDDEETTADAHSWKVESVGSTEEGDIAWVLRGPPEGIEKAKASINKAIEEARKNTTVGYLILPDPKTYRFVIGQGGSTVNTIRKHSGCRITVPRSDSQEEAIEVVGTAEGVEQAKDLILAAVREGQVPREPRE</sequence>
<dbReference type="InterPro" id="IPR004088">
    <property type="entry name" value="KH_dom_type_1"/>
</dbReference>
<reference evidence="3 4" key="1">
    <citation type="submission" date="2017-12" db="EMBL/GenBank/DDBJ databases">
        <title>Comparative genomics yields insights into virulence evolution of Verticillium dahliae.</title>
        <authorList>
            <person name="Fan R."/>
            <person name="Armitage A.D."/>
            <person name="Cascant-Lopez E."/>
            <person name="Sobczyk M."/>
            <person name="Cockerton H.M."/>
            <person name="Harrison R.J."/>
        </authorList>
    </citation>
    <scope>NUCLEOTIDE SEQUENCE [LARGE SCALE GENOMIC DNA]</scope>
    <source>
        <strain evidence="3 4">12008</strain>
    </source>
</reference>
<evidence type="ECO:0000256" key="1">
    <source>
        <dbReference type="ARBA" id="ARBA00022737"/>
    </source>
</evidence>
<feature type="region of interest" description="Disordered" evidence="2">
    <location>
        <begin position="1"/>
        <end position="115"/>
    </location>
</feature>
<dbReference type="Proteomes" id="UP000236305">
    <property type="component" value="Unassembled WGS sequence"/>
</dbReference>
<evidence type="ECO:0000313" key="4">
    <source>
        <dbReference type="Proteomes" id="UP000236305"/>
    </source>
</evidence>
<dbReference type="SUPFAM" id="SSF54791">
    <property type="entry name" value="Eukaryotic type KH-domain (KH-domain type I)"/>
    <property type="match status" value="8"/>
</dbReference>
<dbReference type="GO" id="GO:0003729">
    <property type="term" value="F:mRNA binding"/>
    <property type="evidence" value="ECO:0007669"/>
    <property type="project" value="TreeGrafter"/>
</dbReference>
<proteinExistence type="predicted"/>
<feature type="region of interest" description="Disordered" evidence="2">
    <location>
        <begin position="227"/>
        <end position="246"/>
    </location>
</feature>
<dbReference type="CDD" id="cd22450">
    <property type="entry name" value="KH-I_ScSCP160_rpt5"/>
    <property type="match status" value="1"/>
</dbReference>
<dbReference type="Pfam" id="PF00013">
    <property type="entry name" value="KH_1"/>
    <property type="match status" value="7"/>
</dbReference>
<dbReference type="GO" id="GO:0005737">
    <property type="term" value="C:cytoplasm"/>
    <property type="evidence" value="ECO:0007669"/>
    <property type="project" value="TreeGrafter"/>
</dbReference>
<feature type="compositionally biased region" description="Basic and acidic residues" evidence="2">
    <location>
        <begin position="823"/>
        <end position="836"/>
    </location>
</feature>
<dbReference type="EMBL" id="MPSH01000007">
    <property type="protein sequence ID" value="PNH33908.1"/>
    <property type="molecule type" value="Genomic_DNA"/>
</dbReference>
<dbReference type="InterPro" id="IPR004087">
    <property type="entry name" value="KH_dom"/>
</dbReference>
<feature type="region of interest" description="Disordered" evidence="2">
    <location>
        <begin position="802"/>
        <end position="836"/>
    </location>
</feature>
<comment type="caution">
    <text evidence="3">The sequence shown here is derived from an EMBL/GenBank/DDBJ whole genome shotgun (WGS) entry which is preliminary data.</text>
</comment>
<dbReference type="Gene3D" id="3.30.1370.10">
    <property type="entry name" value="K Homology domain, type 1"/>
    <property type="match status" value="9"/>
</dbReference>
<feature type="compositionally biased region" description="Polar residues" evidence="2">
    <location>
        <begin position="87"/>
        <end position="100"/>
    </location>
</feature>
<dbReference type="CDD" id="cd00105">
    <property type="entry name" value="KH-I"/>
    <property type="match status" value="1"/>
</dbReference>
<dbReference type="PROSITE" id="PS50084">
    <property type="entry name" value="KH_TYPE_1"/>
    <property type="match status" value="8"/>
</dbReference>
<organism evidence="3 4">
    <name type="scientific">Verticillium dahliae</name>
    <name type="common">Verticillium wilt</name>
    <dbReference type="NCBI Taxonomy" id="27337"/>
    <lineage>
        <taxon>Eukaryota</taxon>
        <taxon>Fungi</taxon>
        <taxon>Dikarya</taxon>
        <taxon>Ascomycota</taxon>
        <taxon>Pezizomycotina</taxon>
        <taxon>Sordariomycetes</taxon>
        <taxon>Hypocreomycetidae</taxon>
        <taxon>Glomerellales</taxon>
        <taxon>Plectosphaerellaceae</taxon>
        <taxon>Verticillium</taxon>
    </lineage>
</organism>
<name>A0A2J8D9V1_VERDA</name>
<evidence type="ECO:0000313" key="3">
    <source>
        <dbReference type="EMBL" id="PNH33908.1"/>
    </source>
</evidence>
<dbReference type="CDD" id="cd22408">
    <property type="entry name" value="KH-I_Vigilin_rpt4"/>
    <property type="match status" value="1"/>
</dbReference>
<protein>
    <submittedName>
        <fullName evidence="3">Uncharacterized protein</fullName>
    </submittedName>
</protein>
<evidence type="ECO:0000256" key="2">
    <source>
        <dbReference type="SAM" id="MobiDB-lite"/>
    </source>
</evidence>
<dbReference type="InterPro" id="IPR036612">
    <property type="entry name" value="KH_dom_type_1_sf"/>
</dbReference>
<dbReference type="SMART" id="SM00322">
    <property type="entry name" value="KH"/>
    <property type="match status" value="10"/>
</dbReference>
<accession>A0A2J8D9V1</accession>
<gene>
    <name evidence="3" type="ORF">BJF96_g2769</name>
</gene>
<dbReference type="OrthoDB" id="10027144at2759"/>